<feature type="region of interest" description="Disordered" evidence="1">
    <location>
        <begin position="203"/>
        <end position="240"/>
    </location>
</feature>
<gene>
    <name evidence="2" type="ORF">L484_024125</name>
</gene>
<feature type="compositionally biased region" description="Basic residues" evidence="1">
    <location>
        <begin position="135"/>
        <end position="144"/>
    </location>
</feature>
<accession>W9RV05</accession>
<feature type="compositionally biased region" description="Low complexity" evidence="1">
    <location>
        <begin position="207"/>
        <end position="218"/>
    </location>
</feature>
<feature type="region of interest" description="Disordered" evidence="1">
    <location>
        <begin position="111"/>
        <end position="157"/>
    </location>
</feature>
<dbReference type="Proteomes" id="UP000030645">
    <property type="component" value="Unassembled WGS sequence"/>
</dbReference>
<sequence>MADLRASLPPSFHTLFVPSRILFFSKPSHHNSNGIGSFAPKLPSPKRRTRVPILGSKLDSDSRSSSSDFGILSTSECSDGSIVFRFGHARDSEATVATIDVEKDDNAATEGLVNEHGKQSNESIGLGSSSEKVKSHSKRQGRRRSAQESREVSSVLDQVNDEQFNEFVEPDSVVDQGTSRTKRRGRRYRAKLSKEVTSVLDRESSEVESVTDSVSELSESVEEATLDSKTSDLSHSESSVDEVSVNKVNDVVRTTDTSSEVDVVQNEEIHRDIEESTASIGGNKVIDVSDNCASPASNEESSHVEVACLPTSGEDSGTLIEVTNLSTMTQAETPLDQEMGTSASDEDVKVDKTETGIALGCNVSSTTSEEDASKTNTSNVAGAPISEVVEVPSITKTPIRYATM</sequence>
<organism evidence="2 3">
    <name type="scientific">Morus notabilis</name>
    <dbReference type="NCBI Taxonomy" id="981085"/>
    <lineage>
        <taxon>Eukaryota</taxon>
        <taxon>Viridiplantae</taxon>
        <taxon>Streptophyta</taxon>
        <taxon>Embryophyta</taxon>
        <taxon>Tracheophyta</taxon>
        <taxon>Spermatophyta</taxon>
        <taxon>Magnoliopsida</taxon>
        <taxon>eudicotyledons</taxon>
        <taxon>Gunneridae</taxon>
        <taxon>Pentapetalae</taxon>
        <taxon>rosids</taxon>
        <taxon>fabids</taxon>
        <taxon>Rosales</taxon>
        <taxon>Moraceae</taxon>
        <taxon>Moreae</taxon>
        <taxon>Morus</taxon>
    </lineage>
</organism>
<feature type="compositionally biased region" description="Polar residues" evidence="1">
    <location>
        <begin position="120"/>
        <end position="130"/>
    </location>
</feature>
<dbReference type="STRING" id="981085.W9RV05"/>
<name>W9RV05_9ROSA</name>
<protein>
    <submittedName>
        <fullName evidence="2">Uncharacterized protein</fullName>
    </submittedName>
</protein>
<keyword evidence="3" id="KW-1185">Reference proteome</keyword>
<reference evidence="3" key="1">
    <citation type="submission" date="2013-01" db="EMBL/GenBank/DDBJ databases">
        <title>Draft Genome Sequence of a Mulberry Tree, Morus notabilis C.K. Schneid.</title>
        <authorList>
            <person name="He N."/>
            <person name="Zhao S."/>
        </authorList>
    </citation>
    <scope>NUCLEOTIDE SEQUENCE</scope>
</reference>
<dbReference type="AlphaFoldDB" id="W9RV05"/>
<feature type="region of interest" description="Disordered" evidence="1">
    <location>
        <begin position="167"/>
        <end position="186"/>
    </location>
</feature>
<evidence type="ECO:0000256" key="1">
    <source>
        <dbReference type="SAM" id="MobiDB-lite"/>
    </source>
</evidence>
<proteinExistence type="predicted"/>
<evidence type="ECO:0000313" key="3">
    <source>
        <dbReference type="Proteomes" id="UP000030645"/>
    </source>
</evidence>
<evidence type="ECO:0000313" key="2">
    <source>
        <dbReference type="EMBL" id="EXB97264.1"/>
    </source>
</evidence>
<dbReference type="EMBL" id="KE345262">
    <property type="protein sequence ID" value="EXB97264.1"/>
    <property type="molecule type" value="Genomic_DNA"/>
</dbReference>